<dbReference type="AlphaFoldDB" id="A0A4Y2B4J7"/>
<protein>
    <submittedName>
        <fullName evidence="2">Uncharacterized protein</fullName>
    </submittedName>
</protein>
<evidence type="ECO:0000256" key="1">
    <source>
        <dbReference type="SAM" id="Phobius"/>
    </source>
</evidence>
<name>A0A4Y2B4J7_ARAVE</name>
<proteinExistence type="predicted"/>
<gene>
    <name evidence="2" type="ORF">AVEN_218663_1</name>
</gene>
<dbReference type="EMBL" id="BGPR01000051">
    <property type="protein sequence ID" value="GBL86918.1"/>
    <property type="molecule type" value="Genomic_DNA"/>
</dbReference>
<keyword evidence="1" id="KW-0812">Transmembrane</keyword>
<sequence length="132" mass="15229">MFDFSLQEYNCELDFEEALSGLLSDVGLNVSFLSFPFFVHGSLLYLPFACPGAYFVRTGSLAIDRLSFFCMDTIEKLILYGNRQTTVLWVEIDILYSKDMDVLGAGLDNKLDVYYFPCYNYVSFAFFVMEVW</sequence>
<feature type="transmembrane region" description="Helical" evidence="1">
    <location>
        <begin position="37"/>
        <end position="56"/>
    </location>
</feature>
<reference evidence="2 3" key="1">
    <citation type="journal article" date="2019" name="Sci. Rep.">
        <title>Orb-weaving spider Araneus ventricosus genome elucidates the spidroin gene catalogue.</title>
        <authorList>
            <person name="Kono N."/>
            <person name="Nakamura H."/>
            <person name="Ohtoshi R."/>
            <person name="Moran D.A.P."/>
            <person name="Shinohara A."/>
            <person name="Yoshida Y."/>
            <person name="Fujiwara M."/>
            <person name="Mori M."/>
            <person name="Tomita M."/>
            <person name="Arakawa K."/>
        </authorList>
    </citation>
    <scope>NUCLEOTIDE SEQUENCE [LARGE SCALE GENOMIC DNA]</scope>
</reference>
<keyword evidence="3" id="KW-1185">Reference proteome</keyword>
<dbReference type="Proteomes" id="UP000499080">
    <property type="component" value="Unassembled WGS sequence"/>
</dbReference>
<evidence type="ECO:0000313" key="2">
    <source>
        <dbReference type="EMBL" id="GBL86918.1"/>
    </source>
</evidence>
<keyword evidence="1" id="KW-1133">Transmembrane helix</keyword>
<organism evidence="2 3">
    <name type="scientific">Araneus ventricosus</name>
    <name type="common">Orbweaver spider</name>
    <name type="synonym">Epeira ventricosa</name>
    <dbReference type="NCBI Taxonomy" id="182803"/>
    <lineage>
        <taxon>Eukaryota</taxon>
        <taxon>Metazoa</taxon>
        <taxon>Ecdysozoa</taxon>
        <taxon>Arthropoda</taxon>
        <taxon>Chelicerata</taxon>
        <taxon>Arachnida</taxon>
        <taxon>Araneae</taxon>
        <taxon>Araneomorphae</taxon>
        <taxon>Entelegynae</taxon>
        <taxon>Araneoidea</taxon>
        <taxon>Araneidae</taxon>
        <taxon>Araneus</taxon>
    </lineage>
</organism>
<comment type="caution">
    <text evidence="2">The sequence shown here is derived from an EMBL/GenBank/DDBJ whole genome shotgun (WGS) entry which is preliminary data.</text>
</comment>
<accession>A0A4Y2B4J7</accession>
<keyword evidence="1" id="KW-0472">Membrane</keyword>
<evidence type="ECO:0000313" key="3">
    <source>
        <dbReference type="Proteomes" id="UP000499080"/>
    </source>
</evidence>